<evidence type="ECO:0000313" key="2">
    <source>
        <dbReference type="EnsemblPlants" id="KQL10338"/>
    </source>
</evidence>
<evidence type="ECO:0000313" key="3">
    <source>
        <dbReference type="Proteomes" id="UP000004995"/>
    </source>
</evidence>
<reference evidence="3" key="1">
    <citation type="journal article" date="2012" name="Nat. Biotechnol.">
        <title>Reference genome sequence of the model plant Setaria.</title>
        <authorList>
            <person name="Bennetzen J.L."/>
            <person name="Schmutz J."/>
            <person name="Wang H."/>
            <person name="Percifield R."/>
            <person name="Hawkins J."/>
            <person name="Pontaroli A.C."/>
            <person name="Estep M."/>
            <person name="Feng L."/>
            <person name="Vaughn J.N."/>
            <person name="Grimwood J."/>
            <person name="Jenkins J."/>
            <person name="Barry K."/>
            <person name="Lindquist E."/>
            <person name="Hellsten U."/>
            <person name="Deshpande S."/>
            <person name="Wang X."/>
            <person name="Wu X."/>
            <person name="Mitros T."/>
            <person name="Triplett J."/>
            <person name="Yang X."/>
            <person name="Ye C.Y."/>
            <person name="Mauro-Herrera M."/>
            <person name="Wang L."/>
            <person name="Li P."/>
            <person name="Sharma M."/>
            <person name="Sharma R."/>
            <person name="Ronald P.C."/>
            <person name="Panaud O."/>
            <person name="Kellogg E.A."/>
            <person name="Brutnell T.P."/>
            <person name="Doust A.N."/>
            <person name="Tuskan G.A."/>
            <person name="Rokhsar D."/>
            <person name="Devos K.M."/>
        </authorList>
    </citation>
    <scope>NUCLEOTIDE SEQUENCE [LARGE SCALE GENOMIC DNA]</scope>
    <source>
        <strain evidence="3">cv. Yugu1</strain>
    </source>
</reference>
<dbReference type="Proteomes" id="UP000004995">
    <property type="component" value="Unassembled WGS sequence"/>
</dbReference>
<protein>
    <submittedName>
        <fullName evidence="2">Uncharacterized protein</fullName>
    </submittedName>
</protein>
<dbReference type="EnsemblPlants" id="KQL10338">
    <property type="protein sequence ID" value="KQL10338"/>
    <property type="gene ID" value="SETIT_007515mg"/>
</dbReference>
<accession>K3Y004</accession>
<organism evidence="2 3">
    <name type="scientific">Setaria italica</name>
    <name type="common">Foxtail millet</name>
    <name type="synonym">Panicum italicum</name>
    <dbReference type="NCBI Taxonomy" id="4555"/>
    <lineage>
        <taxon>Eukaryota</taxon>
        <taxon>Viridiplantae</taxon>
        <taxon>Streptophyta</taxon>
        <taxon>Embryophyta</taxon>
        <taxon>Tracheophyta</taxon>
        <taxon>Spermatophyta</taxon>
        <taxon>Magnoliopsida</taxon>
        <taxon>Liliopsida</taxon>
        <taxon>Poales</taxon>
        <taxon>Poaceae</taxon>
        <taxon>PACMAD clade</taxon>
        <taxon>Panicoideae</taxon>
        <taxon>Panicodae</taxon>
        <taxon>Paniceae</taxon>
        <taxon>Cenchrinae</taxon>
        <taxon>Setaria</taxon>
    </lineage>
</organism>
<feature type="compositionally biased region" description="Polar residues" evidence="1">
    <location>
        <begin position="46"/>
        <end position="62"/>
    </location>
</feature>
<keyword evidence="3" id="KW-1185">Reference proteome</keyword>
<feature type="compositionally biased region" description="Basic residues" evidence="1">
    <location>
        <begin position="1"/>
        <end position="16"/>
    </location>
</feature>
<dbReference type="HOGENOM" id="CLU_1985465_0_0_1"/>
<proteinExistence type="predicted"/>
<feature type="region of interest" description="Disordered" evidence="1">
    <location>
        <begin position="46"/>
        <end position="85"/>
    </location>
</feature>
<feature type="region of interest" description="Disordered" evidence="1">
    <location>
        <begin position="1"/>
        <end position="24"/>
    </location>
</feature>
<sequence>MIAVKIRRKKGEKRKKQQDYPSAVSQYHRDLAVLIGMEAASCSWLPSSTAQHKQPRQKTSTAARGEKNLTGATSGIVLPPRHSSAASSSACRSSAACGRHAARGSAWAFAASALPGAWPVAAAPGA</sequence>
<dbReference type="Gramene" id="KQL10338">
    <property type="protein sequence ID" value="KQL10338"/>
    <property type="gene ID" value="SETIT_007515mg"/>
</dbReference>
<dbReference type="AlphaFoldDB" id="K3Y004"/>
<evidence type="ECO:0000256" key="1">
    <source>
        <dbReference type="SAM" id="MobiDB-lite"/>
    </source>
</evidence>
<reference evidence="2" key="2">
    <citation type="submission" date="2018-08" db="UniProtKB">
        <authorList>
            <consortium name="EnsemblPlants"/>
        </authorList>
    </citation>
    <scope>IDENTIFICATION</scope>
    <source>
        <strain evidence="2">Yugu1</strain>
    </source>
</reference>
<dbReference type="EMBL" id="AGNK02002368">
    <property type="status" value="NOT_ANNOTATED_CDS"/>
    <property type="molecule type" value="Genomic_DNA"/>
</dbReference>
<dbReference type="InParanoid" id="K3Y004"/>
<name>K3Y004_SETIT</name>